<evidence type="ECO:0000256" key="2">
    <source>
        <dbReference type="ARBA" id="ARBA00023180"/>
    </source>
</evidence>
<dbReference type="Pfam" id="PF13620">
    <property type="entry name" value="CarboxypepD_reg"/>
    <property type="match status" value="1"/>
</dbReference>
<evidence type="ECO:0000313" key="5">
    <source>
        <dbReference type="EMBL" id="KAL1501683.1"/>
    </source>
</evidence>
<feature type="transmembrane region" description="Helical" evidence="3">
    <location>
        <begin position="444"/>
        <end position="468"/>
    </location>
</feature>
<dbReference type="Pfam" id="PF13715">
    <property type="entry name" value="CarbopepD_reg_2"/>
    <property type="match status" value="1"/>
</dbReference>
<name>A0ABD1ESU2_HYPHA</name>
<evidence type="ECO:0000313" key="6">
    <source>
        <dbReference type="Proteomes" id="UP001566132"/>
    </source>
</evidence>
<keyword evidence="2" id="KW-0325">Glycoprotein</keyword>
<dbReference type="Proteomes" id="UP001566132">
    <property type="component" value="Unassembled WGS sequence"/>
</dbReference>
<dbReference type="InterPro" id="IPR000834">
    <property type="entry name" value="Peptidase_M14"/>
</dbReference>
<protein>
    <recommendedName>
        <fullName evidence="4">Peptidase M14 domain-containing protein</fullName>
    </recommendedName>
</protein>
<evidence type="ECO:0000259" key="4">
    <source>
        <dbReference type="Pfam" id="PF00246"/>
    </source>
</evidence>
<organism evidence="5 6">
    <name type="scientific">Hypothenemus hampei</name>
    <name type="common">Coffee berry borer</name>
    <dbReference type="NCBI Taxonomy" id="57062"/>
    <lineage>
        <taxon>Eukaryota</taxon>
        <taxon>Metazoa</taxon>
        <taxon>Ecdysozoa</taxon>
        <taxon>Arthropoda</taxon>
        <taxon>Hexapoda</taxon>
        <taxon>Insecta</taxon>
        <taxon>Pterygota</taxon>
        <taxon>Neoptera</taxon>
        <taxon>Endopterygota</taxon>
        <taxon>Coleoptera</taxon>
        <taxon>Polyphaga</taxon>
        <taxon>Cucujiformia</taxon>
        <taxon>Curculionidae</taxon>
        <taxon>Scolytinae</taxon>
        <taxon>Hypothenemus</taxon>
    </lineage>
</organism>
<evidence type="ECO:0000256" key="3">
    <source>
        <dbReference type="SAM" id="Phobius"/>
    </source>
</evidence>
<proteinExistence type="inferred from homology"/>
<keyword evidence="6" id="KW-1185">Reference proteome</keyword>
<dbReference type="EMBL" id="JBDJPC010000005">
    <property type="protein sequence ID" value="KAL1501683.1"/>
    <property type="molecule type" value="Genomic_DNA"/>
</dbReference>
<dbReference type="InterPro" id="IPR050753">
    <property type="entry name" value="Peptidase_M14_domain"/>
</dbReference>
<dbReference type="Gene3D" id="2.60.40.1120">
    <property type="entry name" value="Carboxypeptidase-like, regulatory domain"/>
    <property type="match status" value="2"/>
</dbReference>
<dbReference type="AlphaFoldDB" id="A0ABD1ESU2"/>
<feature type="domain" description="Peptidase M14" evidence="4">
    <location>
        <begin position="3"/>
        <end position="191"/>
    </location>
</feature>
<evidence type="ECO:0000256" key="1">
    <source>
        <dbReference type="ARBA" id="ARBA00005988"/>
    </source>
</evidence>
<dbReference type="SUPFAM" id="SSF49464">
    <property type="entry name" value="Carboxypeptidase regulatory domain-like"/>
    <property type="match status" value="2"/>
</dbReference>
<dbReference type="InterPro" id="IPR008969">
    <property type="entry name" value="CarboxyPept-like_regulatory"/>
</dbReference>
<sequence>MFIRWLKITQHVHDSDETKFHIAVIGNLFATQPIGREITVYLARHLLKGLKIEDPTIVSILSNAVIHIVPVIDNAFEQIWGEFNRESHITSKPEKYVCNNITADFKEVGSQILDLNNRLSSTKDTVTRTNAFKHMLLDQKFDLILNIEGGNNGILYPYTHDKLEKYSKLANLYNSALKNHESCPKRISGTDSVLTDFLFKEYFTPMITLKVSCCDYPAVESLPYIWENILNPIMSVLNTTRTGVAGVVLNRKQNPLYNATIKVIGTEESYEVTKNKAHFKIMLPAGNYQIQISCHGYEADTMQVVVNEAIVTQLKVVLFESSGASQPSVHEFAETDEKFVITDTSMHVPFQGKISSGIKGYVHDENNHPVQHAKIWIKEINVTVNSDYNGKYGVALPLGNYTITVEAHRYFGDKKLVTVNNFKVPKIIMFNLRRNTTFWGVPRLAFVTLTGFILAGLLGLGIFCFVVCKKKSYDYGLLPQNGFYEDYNDVDESKETELFSRPIQKKPITRPYYDDDNDDEENDFADIEEAYLSSSEDEGQMKLLSLKK</sequence>
<comment type="caution">
    <text evidence="5">The sequence shown here is derived from an EMBL/GenBank/DDBJ whole genome shotgun (WGS) entry which is preliminary data.</text>
</comment>
<keyword evidence="3" id="KW-0472">Membrane</keyword>
<gene>
    <name evidence="5" type="ORF">ABEB36_006968</name>
</gene>
<dbReference type="Pfam" id="PF00246">
    <property type="entry name" value="Peptidase_M14"/>
    <property type="match status" value="1"/>
</dbReference>
<reference evidence="5 6" key="1">
    <citation type="submission" date="2024-05" db="EMBL/GenBank/DDBJ databases">
        <title>Genetic variation in Jamaican populations of the coffee berry borer (Hypothenemus hampei).</title>
        <authorList>
            <person name="Errbii M."/>
            <person name="Myrie A."/>
        </authorList>
    </citation>
    <scope>NUCLEOTIDE SEQUENCE [LARGE SCALE GENOMIC DNA]</scope>
    <source>
        <strain evidence="5">JA-Hopewell-2020-01-JO</strain>
        <tissue evidence="5">Whole body</tissue>
    </source>
</reference>
<keyword evidence="3" id="KW-1133">Transmembrane helix</keyword>
<dbReference type="PANTHER" id="PTHR11532">
    <property type="entry name" value="PROTEASE M14 CARBOXYPEPTIDASE"/>
    <property type="match status" value="1"/>
</dbReference>
<accession>A0ABD1ESU2</accession>
<dbReference type="Gene3D" id="3.40.630.10">
    <property type="entry name" value="Zn peptidases"/>
    <property type="match status" value="1"/>
</dbReference>
<comment type="similarity">
    <text evidence="1">Belongs to the peptidase M14 family.</text>
</comment>
<keyword evidence="3" id="KW-0812">Transmembrane</keyword>
<dbReference type="SUPFAM" id="SSF53187">
    <property type="entry name" value="Zn-dependent exopeptidases"/>
    <property type="match status" value="1"/>
</dbReference>
<dbReference type="PANTHER" id="PTHR11532:SF84">
    <property type="entry name" value="CARBOXYPEPTIDASE M"/>
    <property type="match status" value="1"/>
</dbReference>